<evidence type="ECO:0000256" key="1">
    <source>
        <dbReference type="SAM" id="MobiDB-lite"/>
    </source>
</evidence>
<gene>
    <name evidence="3" type="ORF">I7I51_05127</name>
</gene>
<dbReference type="OrthoDB" id="71307at2759"/>
<dbReference type="VEuPathDB" id="FungiDB:I7I51_05127"/>
<evidence type="ECO:0000256" key="2">
    <source>
        <dbReference type="SAM" id="Phobius"/>
    </source>
</evidence>
<organism evidence="3 4">
    <name type="scientific">Ajellomyces capsulatus</name>
    <name type="common">Darling's disease fungus</name>
    <name type="synonym">Histoplasma capsulatum</name>
    <dbReference type="NCBI Taxonomy" id="5037"/>
    <lineage>
        <taxon>Eukaryota</taxon>
        <taxon>Fungi</taxon>
        <taxon>Dikarya</taxon>
        <taxon>Ascomycota</taxon>
        <taxon>Pezizomycotina</taxon>
        <taxon>Eurotiomycetes</taxon>
        <taxon>Eurotiomycetidae</taxon>
        <taxon>Onygenales</taxon>
        <taxon>Ajellomycetaceae</taxon>
        <taxon>Histoplasma</taxon>
    </lineage>
</organism>
<dbReference type="EMBL" id="CP069110">
    <property type="protein sequence ID" value="QSS60329.1"/>
    <property type="molecule type" value="Genomic_DNA"/>
</dbReference>
<evidence type="ECO:0000313" key="4">
    <source>
        <dbReference type="Proteomes" id="UP000663671"/>
    </source>
</evidence>
<reference evidence="3" key="1">
    <citation type="submission" date="2021-01" db="EMBL/GenBank/DDBJ databases">
        <title>Chromosome-level genome assembly of a human fungal pathogen reveals clustering of transcriptionally co-regulated genes.</title>
        <authorList>
            <person name="Voorhies M."/>
            <person name="Cohen S."/>
            <person name="Shea T.P."/>
            <person name="Petrus S."/>
            <person name="Munoz J.F."/>
            <person name="Poplawski S."/>
            <person name="Goldman W.E."/>
            <person name="Michael T."/>
            <person name="Cuomo C.A."/>
            <person name="Sil A."/>
            <person name="Beyhan S."/>
        </authorList>
    </citation>
    <scope>NUCLEOTIDE SEQUENCE</scope>
    <source>
        <strain evidence="3">WU24</strain>
    </source>
</reference>
<dbReference type="Proteomes" id="UP000663671">
    <property type="component" value="Chromosome 4"/>
</dbReference>
<sequence length="119" mass="13677">MVQAARDAAVDQHFEMISEGEASSASSISSPSDIGDVRIGRTNIPHEQQEQLRQAHARKMKRIRSDRNLFFIWIPLLIVVVIAMLQNLVPDIWHGLSRGYQMFKARHRSQTQEIRMVPE</sequence>
<dbReference type="AlphaFoldDB" id="A0A8A1M2M9"/>
<feature type="transmembrane region" description="Helical" evidence="2">
    <location>
        <begin position="68"/>
        <end position="89"/>
    </location>
</feature>
<feature type="compositionally biased region" description="Low complexity" evidence="1">
    <location>
        <begin position="19"/>
        <end position="34"/>
    </location>
</feature>
<evidence type="ECO:0000313" key="3">
    <source>
        <dbReference type="EMBL" id="QSS60329.1"/>
    </source>
</evidence>
<protein>
    <submittedName>
        <fullName evidence="3">Uncharacterized protein</fullName>
    </submittedName>
</protein>
<accession>A0A8A1M2M9</accession>
<feature type="region of interest" description="Disordered" evidence="1">
    <location>
        <begin position="18"/>
        <end position="39"/>
    </location>
</feature>
<proteinExistence type="predicted"/>
<name>A0A8A1M2M9_AJECA</name>
<keyword evidence="2" id="KW-1133">Transmembrane helix</keyword>
<keyword evidence="2" id="KW-0812">Transmembrane</keyword>
<keyword evidence="2" id="KW-0472">Membrane</keyword>